<keyword evidence="4" id="KW-0804">Transcription</keyword>
<feature type="DNA-binding region" description="OmpR/PhoB-type" evidence="5">
    <location>
        <begin position="1"/>
        <end position="95"/>
    </location>
</feature>
<accession>A0A4R7VF81</accession>
<keyword evidence="2" id="KW-0805">Transcription regulation</keyword>
<protein>
    <submittedName>
        <fullName evidence="8">DNA-binding SARP family transcriptional activator</fullName>
    </submittedName>
</protein>
<dbReference type="GO" id="GO:0006355">
    <property type="term" value="P:regulation of DNA-templated transcription"/>
    <property type="evidence" value="ECO:0007669"/>
    <property type="project" value="InterPro"/>
</dbReference>
<proteinExistence type="inferred from homology"/>
<dbReference type="InterPro" id="IPR036388">
    <property type="entry name" value="WH-like_DNA-bd_sf"/>
</dbReference>
<dbReference type="CDD" id="cd15831">
    <property type="entry name" value="BTAD"/>
    <property type="match status" value="1"/>
</dbReference>
<dbReference type="GO" id="GO:0003677">
    <property type="term" value="F:DNA binding"/>
    <property type="evidence" value="ECO:0007669"/>
    <property type="project" value="UniProtKB-UniRule"/>
</dbReference>
<dbReference type="InterPro" id="IPR001867">
    <property type="entry name" value="OmpR/PhoB-type_DNA-bd"/>
</dbReference>
<evidence type="ECO:0000256" key="6">
    <source>
        <dbReference type="SAM" id="MobiDB-lite"/>
    </source>
</evidence>
<dbReference type="Pfam" id="PF00931">
    <property type="entry name" value="NB-ARC"/>
    <property type="match status" value="1"/>
</dbReference>
<dbReference type="SMART" id="SM00028">
    <property type="entry name" value="TPR"/>
    <property type="match status" value="4"/>
</dbReference>
<dbReference type="InterPro" id="IPR002182">
    <property type="entry name" value="NB-ARC"/>
</dbReference>
<keyword evidence="9" id="KW-1185">Reference proteome</keyword>
<dbReference type="AlphaFoldDB" id="A0A4R7VF81"/>
<evidence type="ECO:0000256" key="1">
    <source>
        <dbReference type="ARBA" id="ARBA00005820"/>
    </source>
</evidence>
<dbReference type="Gene3D" id="1.10.10.10">
    <property type="entry name" value="Winged helix-like DNA-binding domain superfamily/Winged helix DNA-binding domain"/>
    <property type="match status" value="2"/>
</dbReference>
<dbReference type="SUPFAM" id="SSF46894">
    <property type="entry name" value="C-terminal effector domain of the bipartite response regulators"/>
    <property type="match status" value="1"/>
</dbReference>
<dbReference type="Pfam" id="PF03704">
    <property type="entry name" value="BTAD"/>
    <property type="match status" value="1"/>
</dbReference>
<comment type="caution">
    <text evidence="8">The sequence shown here is derived from an EMBL/GenBank/DDBJ whole genome shotgun (WGS) entry which is preliminary data.</text>
</comment>
<organism evidence="8 9">
    <name type="scientific">Actinophytocola oryzae</name>
    <dbReference type="NCBI Taxonomy" id="502181"/>
    <lineage>
        <taxon>Bacteria</taxon>
        <taxon>Bacillati</taxon>
        <taxon>Actinomycetota</taxon>
        <taxon>Actinomycetes</taxon>
        <taxon>Pseudonocardiales</taxon>
        <taxon>Pseudonocardiaceae</taxon>
    </lineage>
</organism>
<dbReference type="EMBL" id="SOCP01000009">
    <property type="protein sequence ID" value="TDV47890.1"/>
    <property type="molecule type" value="Genomic_DNA"/>
</dbReference>
<dbReference type="Pfam" id="PF13176">
    <property type="entry name" value="TPR_7"/>
    <property type="match status" value="1"/>
</dbReference>
<dbReference type="SMART" id="SM01043">
    <property type="entry name" value="BTAD"/>
    <property type="match status" value="1"/>
</dbReference>
<dbReference type="PRINTS" id="PR00364">
    <property type="entry name" value="DISEASERSIST"/>
</dbReference>
<dbReference type="InterPro" id="IPR019734">
    <property type="entry name" value="TPR_rpt"/>
</dbReference>
<dbReference type="SUPFAM" id="SSF48452">
    <property type="entry name" value="TPR-like"/>
    <property type="match status" value="2"/>
</dbReference>
<sequence length="1001" mass="108658">MALVLRLLGPIELVAGGRSMDIGGPRQRTVLATLGLNVERVTSMDGLIAAVWGEEPPETARGQIQVCISGLRKQLAEAGHADAIRTVPPGYRLELHADDVDTLAFARLVTTATEAADTGRTADAVDALRTALALWRGPALDGVDSEVVRRGATALDEQRLTAIEERVRLDLALGQHQQLVSELHALVNDHPLRERLHELLMIALYRSGRSAEALNAYRHARDVLIEEIGVEPGQALRELELAILNRDPALNLDSPPAEPAPEPVVVTVPKQMPASVADFTGRQAEVDDIVALLTERARGYGMPVVAISGRGGVGKSSLAVRVAHELAEHFPDGQLYADLRDTSPPGQVARFLRALGIAGRAVPETLDERAALYRSTLSGKRVLVVLDDVGTEDQALPLLPGSPGCAVIMTSRVRLGSLPGAYHVDLDPLDTQTALALLNRIVGDRRVRAEVDDAQELVRLCEGLPLALRIGGARLASRPNWRIGGLVHRLRDEGRRLDELSHRSWTLRSSIALTFENLSPEARRLFRLLALVETPELHAWTAAALLDATLGDAEDVLESLVDARLLDAVEYPEARHLRYRLHDLVRVYAKELLADSITPYESEAALRRVLGGWLSLVDAAHREEYGGDYTVVHSTAPRWQPPDASPSSYIGAGAALGWWDSERAALVAAVRQAARTGFVAQCWDLALTCVTLFEVKGYFDDWKSVTELAHEASVLAGDHNGVGAMRYSMGTWCMFQSRLAEADQCFADAVDAFAEAGNEHGGALALRNAAHIDGLCGRHDRMLTKYDIALATMRAVGDRIGEAHILRNQARYWLDNDDLGRARVLLTDALSICRAEGCRRAEAQAVHTLAELYLTSGEFDRARESLHTVLRIVRDASDKIGETHALYALGVLRHREGRVDNAMTTLAHALDLATRVRERVVEAKANHVLGEIALLRTDFAAAIDHLEAARGLFADLRSSAWEAGATALLAQARDGRADSSAAGTVAVPNEPGRRGSDHRAA</sequence>
<dbReference type="InterPro" id="IPR005158">
    <property type="entry name" value="BTAD"/>
</dbReference>
<dbReference type="InterPro" id="IPR011990">
    <property type="entry name" value="TPR-like_helical_dom_sf"/>
</dbReference>
<evidence type="ECO:0000313" key="8">
    <source>
        <dbReference type="EMBL" id="TDV47890.1"/>
    </source>
</evidence>
<keyword evidence="3 5" id="KW-0238">DNA-binding</keyword>
<dbReference type="SUPFAM" id="SSF52540">
    <property type="entry name" value="P-loop containing nucleoside triphosphate hydrolases"/>
    <property type="match status" value="1"/>
</dbReference>
<dbReference type="Gene3D" id="1.25.40.10">
    <property type="entry name" value="Tetratricopeptide repeat domain"/>
    <property type="match status" value="2"/>
</dbReference>
<gene>
    <name evidence="8" type="ORF">CLV71_109125</name>
</gene>
<dbReference type="PANTHER" id="PTHR35807">
    <property type="entry name" value="TRANSCRIPTIONAL REGULATOR REDD-RELATED"/>
    <property type="match status" value="1"/>
</dbReference>
<reference evidence="8 9" key="1">
    <citation type="submission" date="2019-03" db="EMBL/GenBank/DDBJ databases">
        <title>Genomic Encyclopedia of Archaeal and Bacterial Type Strains, Phase II (KMG-II): from individual species to whole genera.</title>
        <authorList>
            <person name="Goeker M."/>
        </authorList>
    </citation>
    <scope>NUCLEOTIDE SEQUENCE [LARGE SCALE GENOMIC DNA]</scope>
    <source>
        <strain evidence="8 9">DSM 45499</strain>
    </source>
</reference>
<dbReference type="GO" id="GO:0043531">
    <property type="term" value="F:ADP binding"/>
    <property type="evidence" value="ECO:0007669"/>
    <property type="project" value="InterPro"/>
</dbReference>
<dbReference type="SMART" id="SM00382">
    <property type="entry name" value="AAA"/>
    <property type="match status" value="1"/>
</dbReference>
<evidence type="ECO:0000256" key="5">
    <source>
        <dbReference type="PROSITE-ProRule" id="PRU01091"/>
    </source>
</evidence>
<evidence type="ECO:0000256" key="4">
    <source>
        <dbReference type="ARBA" id="ARBA00023163"/>
    </source>
</evidence>
<dbReference type="Pfam" id="PF00486">
    <property type="entry name" value="Trans_reg_C"/>
    <property type="match status" value="1"/>
</dbReference>
<dbReference type="PANTHER" id="PTHR35807:SF1">
    <property type="entry name" value="TRANSCRIPTIONAL REGULATOR REDD"/>
    <property type="match status" value="1"/>
</dbReference>
<dbReference type="Proteomes" id="UP000294927">
    <property type="component" value="Unassembled WGS sequence"/>
</dbReference>
<feature type="compositionally biased region" description="Basic and acidic residues" evidence="6">
    <location>
        <begin position="991"/>
        <end position="1001"/>
    </location>
</feature>
<dbReference type="PROSITE" id="PS51755">
    <property type="entry name" value="OMPR_PHOB"/>
    <property type="match status" value="1"/>
</dbReference>
<name>A0A4R7VF81_9PSEU</name>
<dbReference type="InterPro" id="IPR003593">
    <property type="entry name" value="AAA+_ATPase"/>
</dbReference>
<evidence type="ECO:0000256" key="3">
    <source>
        <dbReference type="ARBA" id="ARBA00023125"/>
    </source>
</evidence>
<dbReference type="Gene3D" id="3.40.50.300">
    <property type="entry name" value="P-loop containing nucleotide triphosphate hydrolases"/>
    <property type="match status" value="1"/>
</dbReference>
<evidence type="ECO:0000259" key="7">
    <source>
        <dbReference type="PROSITE" id="PS51755"/>
    </source>
</evidence>
<dbReference type="GO" id="GO:0000160">
    <property type="term" value="P:phosphorelay signal transduction system"/>
    <property type="evidence" value="ECO:0007669"/>
    <property type="project" value="InterPro"/>
</dbReference>
<dbReference type="SMART" id="SM00862">
    <property type="entry name" value="Trans_reg_C"/>
    <property type="match status" value="1"/>
</dbReference>
<dbReference type="InterPro" id="IPR027417">
    <property type="entry name" value="P-loop_NTPase"/>
</dbReference>
<dbReference type="InterPro" id="IPR016032">
    <property type="entry name" value="Sig_transdc_resp-reg_C-effctor"/>
</dbReference>
<comment type="similarity">
    <text evidence="1">Belongs to the AfsR/DnrI/RedD regulatory family.</text>
</comment>
<evidence type="ECO:0000256" key="2">
    <source>
        <dbReference type="ARBA" id="ARBA00023015"/>
    </source>
</evidence>
<feature type="region of interest" description="Disordered" evidence="6">
    <location>
        <begin position="973"/>
        <end position="1001"/>
    </location>
</feature>
<feature type="domain" description="OmpR/PhoB-type" evidence="7">
    <location>
        <begin position="1"/>
        <end position="95"/>
    </location>
</feature>
<evidence type="ECO:0000313" key="9">
    <source>
        <dbReference type="Proteomes" id="UP000294927"/>
    </source>
</evidence>
<dbReference type="InterPro" id="IPR051677">
    <property type="entry name" value="AfsR-DnrI-RedD_regulator"/>
</dbReference>